<dbReference type="InterPro" id="IPR036673">
    <property type="entry name" value="Cyanovirin-N_sf"/>
</dbReference>
<dbReference type="Proteomes" id="UP000799428">
    <property type="component" value="Unassembled WGS sequence"/>
</dbReference>
<dbReference type="EMBL" id="MU005774">
    <property type="protein sequence ID" value="KAF2707183.1"/>
    <property type="molecule type" value="Genomic_DNA"/>
</dbReference>
<feature type="domain" description="Cyanovirin-N" evidence="2">
    <location>
        <begin position="34"/>
        <end position="121"/>
    </location>
</feature>
<gene>
    <name evidence="3" type="ORF">K504DRAFT_535717</name>
</gene>
<evidence type="ECO:0000256" key="1">
    <source>
        <dbReference type="SAM" id="SignalP"/>
    </source>
</evidence>
<dbReference type="SUPFAM" id="SSF51322">
    <property type="entry name" value="Cyanovirin-N"/>
    <property type="match status" value="1"/>
</dbReference>
<dbReference type="AlphaFoldDB" id="A0A6G1K3K0"/>
<feature type="chain" id="PRO_5026266358" description="Cyanovirin-N domain-containing protein" evidence="1">
    <location>
        <begin position="20"/>
        <end position="193"/>
    </location>
</feature>
<evidence type="ECO:0000313" key="4">
    <source>
        <dbReference type="Proteomes" id="UP000799428"/>
    </source>
</evidence>
<dbReference type="OrthoDB" id="4672515at2759"/>
<keyword evidence="4" id="KW-1185">Reference proteome</keyword>
<accession>A0A6G1K3K0</accession>
<sequence length="193" mass="21243">MKFSSVFLSTIISTPLVLANPTASPFDPLPVATQCTNIRMPDVWLVADCLTGADATTRMTSGMFLNNKTTNDDGSLTWDTRYVRVTNAWDSCGRGEFFNSCNQCTLSATAILTCTCKTSDDTEAVFRFYGPERCFVPSVYFPDHFVFSAMKLIREAAWELKGYADEGCTQLIHTLGPGVCKVVDEITRLGLSV</sequence>
<keyword evidence="1" id="KW-0732">Signal</keyword>
<proteinExistence type="predicted"/>
<name>A0A6G1K3K0_9PLEO</name>
<protein>
    <recommendedName>
        <fullName evidence="2">Cyanovirin-N domain-containing protein</fullName>
    </recommendedName>
</protein>
<dbReference type="Gene3D" id="2.30.60.10">
    <property type="entry name" value="Cyanovirin-N"/>
    <property type="match status" value="1"/>
</dbReference>
<reference evidence="3" key="1">
    <citation type="journal article" date="2020" name="Stud. Mycol.">
        <title>101 Dothideomycetes genomes: a test case for predicting lifestyles and emergence of pathogens.</title>
        <authorList>
            <person name="Haridas S."/>
            <person name="Albert R."/>
            <person name="Binder M."/>
            <person name="Bloem J."/>
            <person name="Labutti K."/>
            <person name="Salamov A."/>
            <person name="Andreopoulos B."/>
            <person name="Baker S."/>
            <person name="Barry K."/>
            <person name="Bills G."/>
            <person name="Bluhm B."/>
            <person name="Cannon C."/>
            <person name="Castanera R."/>
            <person name="Culley D."/>
            <person name="Daum C."/>
            <person name="Ezra D."/>
            <person name="Gonzalez J."/>
            <person name="Henrissat B."/>
            <person name="Kuo A."/>
            <person name="Liang C."/>
            <person name="Lipzen A."/>
            <person name="Lutzoni F."/>
            <person name="Magnuson J."/>
            <person name="Mondo S."/>
            <person name="Nolan M."/>
            <person name="Ohm R."/>
            <person name="Pangilinan J."/>
            <person name="Park H.-J."/>
            <person name="Ramirez L."/>
            <person name="Alfaro M."/>
            <person name="Sun H."/>
            <person name="Tritt A."/>
            <person name="Yoshinaga Y."/>
            <person name="Zwiers L.-H."/>
            <person name="Turgeon B."/>
            <person name="Goodwin S."/>
            <person name="Spatafora J."/>
            <person name="Crous P."/>
            <person name="Grigoriev I."/>
        </authorList>
    </citation>
    <scope>NUCLEOTIDE SEQUENCE</scope>
    <source>
        <strain evidence="3">CBS 279.74</strain>
    </source>
</reference>
<feature type="signal peptide" evidence="1">
    <location>
        <begin position="1"/>
        <end position="19"/>
    </location>
</feature>
<dbReference type="InterPro" id="IPR011058">
    <property type="entry name" value="Cyanovirin-N"/>
</dbReference>
<organism evidence="3 4">
    <name type="scientific">Pleomassaria siparia CBS 279.74</name>
    <dbReference type="NCBI Taxonomy" id="1314801"/>
    <lineage>
        <taxon>Eukaryota</taxon>
        <taxon>Fungi</taxon>
        <taxon>Dikarya</taxon>
        <taxon>Ascomycota</taxon>
        <taxon>Pezizomycotina</taxon>
        <taxon>Dothideomycetes</taxon>
        <taxon>Pleosporomycetidae</taxon>
        <taxon>Pleosporales</taxon>
        <taxon>Pleomassariaceae</taxon>
        <taxon>Pleomassaria</taxon>
    </lineage>
</organism>
<dbReference type="Pfam" id="PF08881">
    <property type="entry name" value="CVNH"/>
    <property type="match status" value="1"/>
</dbReference>
<evidence type="ECO:0000259" key="2">
    <source>
        <dbReference type="Pfam" id="PF08881"/>
    </source>
</evidence>
<evidence type="ECO:0000313" key="3">
    <source>
        <dbReference type="EMBL" id="KAF2707183.1"/>
    </source>
</evidence>